<evidence type="ECO:0000256" key="4">
    <source>
        <dbReference type="RuleBase" id="RU003707"/>
    </source>
</evidence>
<name>A0A3L7AL16_9HYPH</name>
<dbReference type="InterPro" id="IPR001753">
    <property type="entry name" value="Enoyl-CoA_hydra/iso"/>
</dbReference>
<proteinExistence type="inferred from homology"/>
<dbReference type="AlphaFoldDB" id="A0A3L7AL16"/>
<sequence>MMSRDDRLRVEDADGVRRLVLDRPEARNALDGALAAALAEAIAAAGADPSVRVVVLAGAGAGFSAGADLKETARISDPAAAAAHAHRMRLLLDAPGEIDKPVIAQVHGFALGAGCALALACDVVVCTADARLGFPEMRHAVVPALVVPGIVQRAGPLLAFDLLANGRIFTATEAAIPGLVVLPAGTDAASDVARRAAELAAHPPELLAAVKRMVRTSDRSDQASAMDAAEQVNVENRLRRARTTRQDGE</sequence>
<comment type="similarity">
    <text evidence="1 4">Belongs to the enoyl-CoA hydratase/isomerase family.</text>
</comment>
<keyword evidence="2" id="KW-0443">Lipid metabolism</keyword>
<comment type="caution">
    <text evidence="6">The sequence shown here is derived from an EMBL/GenBank/DDBJ whole genome shotgun (WGS) entry which is preliminary data.</text>
</comment>
<dbReference type="EMBL" id="RCTF01000002">
    <property type="protein sequence ID" value="RLP80987.1"/>
    <property type="molecule type" value="Genomic_DNA"/>
</dbReference>
<evidence type="ECO:0000313" key="6">
    <source>
        <dbReference type="EMBL" id="RLP80987.1"/>
    </source>
</evidence>
<dbReference type="InterPro" id="IPR018376">
    <property type="entry name" value="Enoyl-CoA_hyd/isom_CS"/>
</dbReference>
<protein>
    <submittedName>
        <fullName evidence="6">Enoyl-CoA hydratase/isomerase family protein</fullName>
    </submittedName>
</protein>
<evidence type="ECO:0000313" key="7">
    <source>
        <dbReference type="Proteomes" id="UP000269692"/>
    </source>
</evidence>
<dbReference type="OrthoDB" id="7271016at2"/>
<keyword evidence="6" id="KW-0413">Isomerase</keyword>
<evidence type="ECO:0000256" key="3">
    <source>
        <dbReference type="ARBA" id="ARBA00023239"/>
    </source>
</evidence>
<gene>
    <name evidence="6" type="ORF">D9R14_03015</name>
</gene>
<dbReference type="Gene3D" id="3.90.226.10">
    <property type="entry name" value="2-enoyl-CoA Hydratase, Chain A, domain 1"/>
    <property type="match status" value="1"/>
</dbReference>
<evidence type="ECO:0000256" key="1">
    <source>
        <dbReference type="ARBA" id="ARBA00005254"/>
    </source>
</evidence>
<dbReference type="GO" id="GO:0006635">
    <property type="term" value="P:fatty acid beta-oxidation"/>
    <property type="evidence" value="ECO:0007669"/>
    <property type="project" value="TreeGrafter"/>
</dbReference>
<feature type="region of interest" description="Disordered" evidence="5">
    <location>
        <begin position="218"/>
        <end position="249"/>
    </location>
</feature>
<evidence type="ECO:0000256" key="2">
    <source>
        <dbReference type="ARBA" id="ARBA00023098"/>
    </source>
</evidence>
<dbReference type="GO" id="GO:0016829">
    <property type="term" value="F:lyase activity"/>
    <property type="evidence" value="ECO:0007669"/>
    <property type="project" value="UniProtKB-KW"/>
</dbReference>
<organism evidence="6 7">
    <name type="scientific">Xanthobacter tagetidis</name>
    <dbReference type="NCBI Taxonomy" id="60216"/>
    <lineage>
        <taxon>Bacteria</taxon>
        <taxon>Pseudomonadati</taxon>
        <taxon>Pseudomonadota</taxon>
        <taxon>Alphaproteobacteria</taxon>
        <taxon>Hyphomicrobiales</taxon>
        <taxon>Xanthobacteraceae</taxon>
        <taxon>Xanthobacter</taxon>
    </lineage>
</organism>
<dbReference type="PANTHER" id="PTHR11941:SF169">
    <property type="entry name" value="(7AS)-7A-METHYL-1,5-DIOXO-2,3,5,6,7,7A-HEXAHYDRO-1H-INDENE-CARBOXYL-COA HYDROLASE"/>
    <property type="match status" value="1"/>
</dbReference>
<accession>A0A3L7AL16</accession>
<dbReference type="InterPro" id="IPR029045">
    <property type="entry name" value="ClpP/crotonase-like_dom_sf"/>
</dbReference>
<dbReference type="PANTHER" id="PTHR11941">
    <property type="entry name" value="ENOYL-COA HYDRATASE-RELATED"/>
    <property type="match status" value="1"/>
</dbReference>
<dbReference type="Proteomes" id="UP000269692">
    <property type="component" value="Unassembled WGS sequence"/>
</dbReference>
<dbReference type="CDD" id="cd06558">
    <property type="entry name" value="crotonase-like"/>
    <property type="match status" value="1"/>
</dbReference>
<keyword evidence="7" id="KW-1185">Reference proteome</keyword>
<dbReference type="GO" id="GO:0016853">
    <property type="term" value="F:isomerase activity"/>
    <property type="evidence" value="ECO:0007669"/>
    <property type="project" value="UniProtKB-KW"/>
</dbReference>
<evidence type="ECO:0000256" key="5">
    <source>
        <dbReference type="SAM" id="MobiDB-lite"/>
    </source>
</evidence>
<reference evidence="6 7" key="1">
    <citation type="submission" date="2018-10" db="EMBL/GenBank/DDBJ databases">
        <title>Xanthobacter tagetidis genome sequencing and assembly.</title>
        <authorList>
            <person name="Maclea K.S."/>
            <person name="Goen A.E."/>
            <person name="Fatima S.A."/>
        </authorList>
    </citation>
    <scope>NUCLEOTIDE SEQUENCE [LARGE SCALE GENOMIC DNA]</scope>
    <source>
        <strain evidence="6 7">ATCC 700314</strain>
    </source>
</reference>
<dbReference type="Pfam" id="PF00378">
    <property type="entry name" value="ECH_1"/>
    <property type="match status" value="1"/>
</dbReference>
<dbReference type="SUPFAM" id="SSF52096">
    <property type="entry name" value="ClpP/crotonase"/>
    <property type="match status" value="1"/>
</dbReference>
<dbReference type="PROSITE" id="PS00166">
    <property type="entry name" value="ENOYL_COA_HYDRATASE"/>
    <property type="match status" value="1"/>
</dbReference>
<keyword evidence="3" id="KW-0456">Lyase</keyword>